<evidence type="ECO:0000256" key="1">
    <source>
        <dbReference type="SAM" id="MobiDB-lite"/>
    </source>
</evidence>
<comment type="caution">
    <text evidence="2">The sequence shown here is derived from an EMBL/GenBank/DDBJ whole genome shotgun (WGS) entry which is preliminary data.</text>
</comment>
<dbReference type="EMBL" id="LFZO01000108">
    <property type="protein sequence ID" value="KXT13653.1"/>
    <property type="molecule type" value="Genomic_DNA"/>
</dbReference>
<proteinExistence type="predicted"/>
<organism evidence="2 3">
    <name type="scientific">Pseudocercospora musae</name>
    <dbReference type="NCBI Taxonomy" id="113226"/>
    <lineage>
        <taxon>Eukaryota</taxon>
        <taxon>Fungi</taxon>
        <taxon>Dikarya</taxon>
        <taxon>Ascomycota</taxon>
        <taxon>Pezizomycotina</taxon>
        <taxon>Dothideomycetes</taxon>
        <taxon>Dothideomycetidae</taxon>
        <taxon>Mycosphaerellales</taxon>
        <taxon>Mycosphaerellaceae</taxon>
        <taxon>Pseudocercospora</taxon>
    </lineage>
</organism>
<accession>A0A139IG06</accession>
<sequence>MSSSYDSIMSAQCGGIRAKVAFGWTLKLKWLVPKNGSCPSKELHYTPAQRQSYNVTPPLNGNNIFHGHSTLTLQPWGWGDKVGGIPAVSHKYENQQDESTPYPEDRDAKFTTAHHAVSLESH</sequence>
<keyword evidence="3" id="KW-1185">Reference proteome</keyword>
<gene>
    <name evidence="2" type="ORF">AC579_5001</name>
</gene>
<dbReference type="AlphaFoldDB" id="A0A139IG06"/>
<feature type="region of interest" description="Disordered" evidence="1">
    <location>
        <begin position="88"/>
        <end position="122"/>
    </location>
</feature>
<evidence type="ECO:0000313" key="2">
    <source>
        <dbReference type="EMBL" id="KXT13653.1"/>
    </source>
</evidence>
<evidence type="ECO:0000313" key="3">
    <source>
        <dbReference type="Proteomes" id="UP000073492"/>
    </source>
</evidence>
<dbReference type="Proteomes" id="UP000073492">
    <property type="component" value="Unassembled WGS sequence"/>
</dbReference>
<reference evidence="2 3" key="1">
    <citation type="submission" date="2015-07" db="EMBL/GenBank/DDBJ databases">
        <title>Comparative genomics of the Sigatoka disease complex on banana suggests a link between parallel evolutionary changes in Pseudocercospora fijiensis and Pseudocercospora eumusae and increased virulence on the banana host.</title>
        <authorList>
            <person name="Chang T.-C."/>
            <person name="Salvucci A."/>
            <person name="Crous P.W."/>
            <person name="Stergiopoulos I."/>
        </authorList>
    </citation>
    <scope>NUCLEOTIDE SEQUENCE [LARGE SCALE GENOMIC DNA]</scope>
    <source>
        <strain evidence="2 3">CBS 116634</strain>
    </source>
</reference>
<name>A0A139IG06_9PEZI</name>
<protein>
    <submittedName>
        <fullName evidence="2">Uncharacterized protein</fullName>
    </submittedName>
</protein>